<keyword evidence="4" id="KW-1185">Reference proteome</keyword>
<keyword evidence="2" id="KW-0812">Transmembrane</keyword>
<dbReference type="Proteomes" id="UP000749646">
    <property type="component" value="Unassembled WGS sequence"/>
</dbReference>
<feature type="transmembrane region" description="Helical" evidence="2">
    <location>
        <begin position="1055"/>
        <end position="1077"/>
    </location>
</feature>
<feature type="compositionally biased region" description="Polar residues" evidence="1">
    <location>
        <begin position="11"/>
        <end position="30"/>
    </location>
</feature>
<feature type="compositionally biased region" description="Acidic residues" evidence="1">
    <location>
        <begin position="453"/>
        <end position="463"/>
    </location>
</feature>
<feature type="compositionally biased region" description="Basic and acidic residues" evidence="1">
    <location>
        <begin position="607"/>
        <end position="622"/>
    </location>
</feature>
<feature type="region of interest" description="Disordered" evidence="1">
    <location>
        <begin position="367"/>
        <end position="473"/>
    </location>
</feature>
<feature type="compositionally biased region" description="Low complexity" evidence="1">
    <location>
        <begin position="232"/>
        <end position="243"/>
    </location>
</feature>
<gene>
    <name evidence="3" type="ORF">BGZ65_004955</name>
</gene>
<dbReference type="AlphaFoldDB" id="A0A9P6IKD9"/>
<dbReference type="OrthoDB" id="2418712at2759"/>
<keyword evidence="2" id="KW-0472">Membrane</keyword>
<name>A0A9P6IKD9_9FUNG</name>
<feature type="compositionally biased region" description="Low complexity" evidence="1">
    <location>
        <begin position="254"/>
        <end position="263"/>
    </location>
</feature>
<organism evidence="3 4">
    <name type="scientific">Modicella reniformis</name>
    <dbReference type="NCBI Taxonomy" id="1440133"/>
    <lineage>
        <taxon>Eukaryota</taxon>
        <taxon>Fungi</taxon>
        <taxon>Fungi incertae sedis</taxon>
        <taxon>Mucoromycota</taxon>
        <taxon>Mortierellomycotina</taxon>
        <taxon>Mortierellomycetes</taxon>
        <taxon>Mortierellales</taxon>
        <taxon>Mortierellaceae</taxon>
        <taxon>Modicella</taxon>
    </lineage>
</organism>
<dbReference type="EMBL" id="JAAAHW010010064">
    <property type="protein sequence ID" value="KAF9931288.1"/>
    <property type="molecule type" value="Genomic_DNA"/>
</dbReference>
<feature type="region of interest" description="Disordered" evidence="1">
    <location>
        <begin position="727"/>
        <end position="767"/>
    </location>
</feature>
<reference evidence="3" key="1">
    <citation type="journal article" date="2020" name="Fungal Divers.">
        <title>Resolving the Mortierellaceae phylogeny through synthesis of multi-gene phylogenetics and phylogenomics.</title>
        <authorList>
            <person name="Vandepol N."/>
            <person name="Liber J."/>
            <person name="Desiro A."/>
            <person name="Na H."/>
            <person name="Kennedy M."/>
            <person name="Barry K."/>
            <person name="Grigoriev I.V."/>
            <person name="Miller A.N."/>
            <person name="O'Donnell K."/>
            <person name="Stajich J.E."/>
            <person name="Bonito G."/>
        </authorList>
    </citation>
    <scope>NUCLEOTIDE SEQUENCE</scope>
    <source>
        <strain evidence="3">MES-2147</strain>
    </source>
</reference>
<feature type="compositionally biased region" description="Low complexity" evidence="1">
    <location>
        <begin position="1001"/>
        <end position="1014"/>
    </location>
</feature>
<feature type="compositionally biased region" description="Basic and acidic residues" evidence="1">
    <location>
        <begin position="430"/>
        <end position="441"/>
    </location>
</feature>
<sequence>MASNGLLDPQLLQQTHKIQPQQHEQKQFSGLESEPDTPVPTSINTAPPALPSLPAHDTAADKVTQRSPPLIPPIDTTNLPDSFASLHVPSNESGSVSGSSVLAEEQMSSSPSTLYPSYAANLHELSAASLQFFPTFSTSPAKLDHIQSLVSTLHKTMEDQSFAMGDLRNQLDEIQIVLNRVSPKKNNMTTEEREILQNAQMMKDLAEEVVSSDATSQPGANIDKQEVLTENSQSRTTLSLTLTMPSPQERLVEPTETPPTTATTPPPGPVFQQGYLRHRSSTASFASSANSDRQQYTQDGTDEQRPSRPSSVASSYHRQQRKKTRQSLRQLEPMNKRNSQQDRESNAAFDRICSLLTEMITDASTAVSTAPDGTQQASNIPIPQFVPIVPSDSELSADSDSDEEEEEEEVDGSNSVGGGEGGGGGEGEDVTERKEIEDPFLKRLQGPDNVPSTDEEGEPEVELEQPTVDKYRTGFRSHLDKSSTKRHSSLFMELHNTPVIQGAAMNEHGRRRQLSDVSHLDREAFIKERVMRRPRHSFSSMSVPSSARPSRPSSMYLLSSTSTSKPTTTGNAIEGQDSGDSGPESLLLVGGRRLRHRDSISSLRSEPVVRRSTMDNNHESHPQYHHRTIKRDDMELNRTVETMDGLARDLVAVAAHQNLMQMRLQKTLQFQKERIQQIERAHSLTDIVTTTSMPGQQQQQQQQQQQNPLADLSMSLKQVAVSVGKVIASSTKHPRHPSTVGGQRQEEGKEKERENEEQNNVRKQGLWQRSTSRFSSKDFSRYFQELEKVAALGGKFAFGKDDVVGVESEVILEEAPLDLQEEEQSQGSYTFINLPKHSCRNSTATLVDDELAFSLEDQPKVTYHQHDDYGMNSAQDIKSPATAVVTRSRQGSDAYAPPDLEDFAAQCQLLTKALVLPFLQLTHHAMTSEDSALALNPRSSRQDQDLDSTLRMMENLEFTTDTRSLFKSSDLHTPGSTNRSSRSGSPMRSSATSRGAQQAESSHLSSPSSSSSSSAPWADRELDSMPKKGQGQTQGDLSSDVVMVKAKAFFSTGLYLLHLLYWTVLFVVGTIVLDPWLAENAGQQVVRIVDQVRDVVGKDEQRHQLHYWRKNGSINSDQSESGANGATGVRVLPSIKMAPSRFDIRARRRS</sequence>
<feature type="region of interest" description="Disordered" evidence="1">
    <location>
        <begin position="207"/>
        <end position="346"/>
    </location>
</feature>
<evidence type="ECO:0000313" key="3">
    <source>
        <dbReference type="EMBL" id="KAF9931288.1"/>
    </source>
</evidence>
<feature type="compositionally biased region" description="Polar residues" evidence="1">
    <location>
        <begin position="367"/>
        <end position="381"/>
    </location>
</feature>
<proteinExistence type="predicted"/>
<feature type="non-terminal residue" evidence="3">
    <location>
        <position position="1150"/>
    </location>
</feature>
<keyword evidence="2" id="KW-1133">Transmembrane helix</keyword>
<protein>
    <submittedName>
        <fullName evidence="3">Uncharacterized protein</fullName>
    </submittedName>
</protein>
<feature type="region of interest" description="Disordered" evidence="1">
    <location>
        <begin position="965"/>
        <end position="1037"/>
    </location>
</feature>
<feature type="compositionally biased region" description="Low complexity" evidence="1">
    <location>
        <begin position="281"/>
        <end position="291"/>
    </location>
</feature>
<evidence type="ECO:0000313" key="4">
    <source>
        <dbReference type="Proteomes" id="UP000749646"/>
    </source>
</evidence>
<accession>A0A9P6IKD9</accession>
<feature type="compositionally biased region" description="Low complexity" evidence="1">
    <location>
        <begin position="537"/>
        <end position="569"/>
    </location>
</feature>
<evidence type="ECO:0000256" key="2">
    <source>
        <dbReference type="SAM" id="Phobius"/>
    </source>
</evidence>
<feature type="compositionally biased region" description="Polar residues" evidence="1">
    <location>
        <begin position="307"/>
        <end position="317"/>
    </location>
</feature>
<evidence type="ECO:0000256" key="1">
    <source>
        <dbReference type="SAM" id="MobiDB-lite"/>
    </source>
</evidence>
<feature type="compositionally biased region" description="Basic and acidic residues" evidence="1">
    <location>
        <begin position="744"/>
        <end position="760"/>
    </location>
</feature>
<feature type="compositionally biased region" description="Low complexity" evidence="1">
    <location>
        <begin position="979"/>
        <end position="994"/>
    </location>
</feature>
<feature type="region of interest" description="Disordered" evidence="1">
    <location>
        <begin position="1"/>
        <end position="78"/>
    </location>
</feature>
<comment type="caution">
    <text evidence="3">The sequence shown here is derived from an EMBL/GenBank/DDBJ whole genome shotgun (WGS) entry which is preliminary data.</text>
</comment>
<feature type="compositionally biased region" description="Acidic residues" evidence="1">
    <location>
        <begin position="395"/>
        <end position="411"/>
    </location>
</feature>
<feature type="compositionally biased region" description="Gly residues" evidence="1">
    <location>
        <begin position="415"/>
        <end position="425"/>
    </location>
</feature>
<feature type="region of interest" description="Disordered" evidence="1">
    <location>
        <begin position="535"/>
        <end position="626"/>
    </location>
</feature>